<reference evidence="2 3" key="1">
    <citation type="submission" date="2014-04" db="EMBL/GenBank/DDBJ databases">
        <title>Genome evolution of avian class.</title>
        <authorList>
            <person name="Zhang G."/>
            <person name="Li C."/>
        </authorList>
    </citation>
    <scope>NUCLEOTIDE SEQUENCE [LARGE SCALE GENOMIC DNA]</scope>
    <source>
        <strain evidence="2">BGI_N341</strain>
    </source>
</reference>
<dbReference type="EMBL" id="KK401625">
    <property type="protein sequence ID" value="KFV60278.1"/>
    <property type="molecule type" value="Genomic_DNA"/>
</dbReference>
<evidence type="ECO:0000313" key="2">
    <source>
        <dbReference type="EMBL" id="KFV60278.1"/>
    </source>
</evidence>
<feature type="non-terminal residue" evidence="2">
    <location>
        <position position="1"/>
    </location>
</feature>
<name>A0A093I0S1_TYTAL</name>
<evidence type="ECO:0000313" key="3">
    <source>
        <dbReference type="Proteomes" id="UP000054190"/>
    </source>
</evidence>
<feature type="non-terminal residue" evidence="2">
    <location>
        <position position="71"/>
    </location>
</feature>
<feature type="compositionally biased region" description="Basic and acidic residues" evidence="1">
    <location>
        <begin position="18"/>
        <end position="27"/>
    </location>
</feature>
<evidence type="ECO:0000256" key="1">
    <source>
        <dbReference type="SAM" id="MobiDB-lite"/>
    </source>
</evidence>
<sequence>ATSPLDGWVSKASVHDLSSGDRADVSHHSHQALSQEPKEREVSSTDLGTIQIKDKLNMRRMSEDLLASQRG</sequence>
<organism evidence="2 3">
    <name type="scientific">Tyto alba</name>
    <name type="common">Barn owl</name>
    <dbReference type="NCBI Taxonomy" id="56313"/>
    <lineage>
        <taxon>Eukaryota</taxon>
        <taxon>Metazoa</taxon>
        <taxon>Chordata</taxon>
        <taxon>Craniata</taxon>
        <taxon>Vertebrata</taxon>
        <taxon>Euteleostomi</taxon>
        <taxon>Archelosauria</taxon>
        <taxon>Archosauria</taxon>
        <taxon>Dinosauria</taxon>
        <taxon>Saurischia</taxon>
        <taxon>Theropoda</taxon>
        <taxon>Coelurosauria</taxon>
        <taxon>Aves</taxon>
        <taxon>Neognathae</taxon>
        <taxon>Neoaves</taxon>
        <taxon>Telluraves</taxon>
        <taxon>Strigiformes</taxon>
        <taxon>Tytonidae</taxon>
        <taxon>Tyto</taxon>
    </lineage>
</organism>
<keyword evidence="3" id="KW-1185">Reference proteome</keyword>
<dbReference type="AlphaFoldDB" id="A0A093I0S1"/>
<accession>A0A093I0S1</accession>
<feature type="region of interest" description="Disordered" evidence="1">
    <location>
        <begin position="1"/>
        <end position="71"/>
    </location>
</feature>
<protein>
    <submittedName>
        <fullName evidence="2">Uncharacterized protein</fullName>
    </submittedName>
</protein>
<dbReference type="Proteomes" id="UP000054190">
    <property type="component" value="Unassembled WGS sequence"/>
</dbReference>
<feature type="compositionally biased region" description="Basic and acidic residues" evidence="1">
    <location>
        <begin position="52"/>
        <end position="63"/>
    </location>
</feature>
<proteinExistence type="predicted"/>
<gene>
    <name evidence="2" type="ORF">N341_12024</name>
</gene>